<dbReference type="PANTHER" id="PTHR11552:SF123">
    <property type="entry name" value="GMC OXIDOREDUCTASE (AFU_ORTHOLOGUE AFUA_2G01770)-RELATED"/>
    <property type="match status" value="1"/>
</dbReference>
<dbReference type="GO" id="GO:0050660">
    <property type="term" value="F:flavin adenine dinucleotide binding"/>
    <property type="evidence" value="ECO:0007669"/>
    <property type="project" value="InterPro"/>
</dbReference>
<keyword evidence="2" id="KW-0285">Flavoprotein</keyword>
<reference evidence="4 5" key="1">
    <citation type="submission" date="2018-05" db="EMBL/GenBank/DDBJ databases">
        <title>Whole genome sequencing for identification of molecular markers to develop diagnostic detection tools for the regulated plant pathogen Lachnellula willkommii.</title>
        <authorList>
            <person name="Giroux E."/>
            <person name="Bilodeau G."/>
        </authorList>
    </citation>
    <scope>NUCLEOTIDE SEQUENCE [LARGE SCALE GENOMIC DNA]</scope>
    <source>
        <strain evidence="4 5">CBS 203.66</strain>
    </source>
</reference>
<keyword evidence="5" id="KW-1185">Reference proteome</keyword>
<comment type="caution">
    <text evidence="4">The sequence shown here is derived from an EMBL/GenBank/DDBJ whole genome shotgun (WGS) entry which is preliminary data.</text>
</comment>
<accession>A0A8T9BEP8</accession>
<evidence type="ECO:0000313" key="4">
    <source>
        <dbReference type="EMBL" id="TVY18175.1"/>
    </source>
</evidence>
<dbReference type="AlphaFoldDB" id="A0A8T9BEP8"/>
<dbReference type="Gene3D" id="3.30.560.10">
    <property type="entry name" value="Glucose Oxidase, domain 3"/>
    <property type="match status" value="1"/>
</dbReference>
<evidence type="ECO:0000256" key="2">
    <source>
        <dbReference type="PIRSR" id="PIRSR000137-2"/>
    </source>
</evidence>
<dbReference type="InterPro" id="IPR036188">
    <property type="entry name" value="FAD/NAD-bd_sf"/>
</dbReference>
<dbReference type="GO" id="GO:0016614">
    <property type="term" value="F:oxidoreductase activity, acting on CH-OH group of donors"/>
    <property type="evidence" value="ECO:0007669"/>
    <property type="project" value="InterPro"/>
</dbReference>
<dbReference type="InterPro" id="IPR007867">
    <property type="entry name" value="GMC_OxRtase_C"/>
</dbReference>
<dbReference type="Proteomes" id="UP000469559">
    <property type="component" value="Unassembled WGS sequence"/>
</dbReference>
<evidence type="ECO:0000256" key="1">
    <source>
        <dbReference type="ARBA" id="ARBA00010790"/>
    </source>
</evidence>
<feature type="binding site" evidence="2">
    <location>
        <position position="218"/>
    </location>
    <ligand>
        <name>FAD</name>
        <dbReference type="ChEBI" id="CHEBI:57692"/>
    </ligand>
</feature>
<organism evidence="4 5">
    <name type="scientific">Lachnellula arida</name>
    <dbReference type="NCBI Taxonomy" id="1316785"/>
    <lineage>
        <taxon>Eukaryota</taxon>
        <taxon>Fungi</taxon>
        <taxon>Dikarya</taxon>
        <taxon>Ascomycota</taxon>
        <taxon>Pezizomycotina</taxon>
        <taxon>Leotiomycetes</taxon>
        <taxon>Helotiales</taxon>
        <taxon>Lachnaceae</taxon>
        <taxon>Lachnellula</taxon>
    </lineage>
</organism>
<protein>
    <submittedName>
        <fullName evidence="4">Oxygen-dependent choline dehydrogenase</fullName>
    </submittedName>
</protein>
<dbReference type="InterPro" id="IPR012132">
    <property type="entry name" value="GMC_OxRdtase"/>
</dbReference>
<dbReference type="OrthoDB" id="269227at2759"/>
<dbReference type="SUPFAM" id="SSF54373">
    <property type="entry name" value="FAD-linked reductases, C-terminal domain"/>
    <property type="match status" value="1"/>
</dbReference>
<keyword evidence="2" id="KW-0274">FAD</keyword>
<dbReference type="PROSITE" id="PS00624">
    <property type="entry name" value="GMC_OXRED_2"/>
    <property type="match status" value="1"/>
</dbReference>
<sequence length="509" mass="54984">MADFLILGGGLTGCVLATRLKEENPSAHVTLLEAGPNEHENPVVLDPMGTFQMHNSRYEYNYATVPQKGYDGRQVYNAGGKQLSGSSAVNFAMWTRGSVSDYDLWAELAGDERWSYDGMLPYFRKTETHHDPKTADPEQHGFEGPILTTAGARIYPLTDTMHTAFLKGTGLPAITDANSGHPIGVAPYTENWHPKGYRQPAGRAYGLKGVEVVTNAQVHRIILDGNVAKGAELVDGRTFTARREVIVCCGAIRTPQVLLLSGIGPAEELARHGIKQLVDSPDVGLNFHDHIAMCQFFNIKNPDNLGLVAGSPLWNDPSYLLGIPADIVITDTAPPKELKAAMIADGEPNVTDSHPHLQTNRGHLELLPIYAPTEAPLTNLNIPFDGTCITVGQLNLLPTSRGSVTLESSDPSAAPLIDPNYFATEADRVVVRQAMRHTMRSFETPEGQTIIEGEITPEGATALTSTSSDAELDARIKKTAATWFHPAGSAAMGKVVDADLRVIGAEKLR</sequence>
<evidence type="ECO:0000313" key="5">
    <source>
        <dbReference type="Proteomes" id="UP000469559"/>
    </source>
</evidence>
<dbReference type="Pfam" id="PF05199">
    <property type="entry name" value="GMC_oxred_C"/>
    <property type="match status" value="1"/>
</dbReference>
<proteinExistence type="inferred from homology"/>
<dbReference type="InterPro" id="IPR000172">
    <property type="entry name" value="GMC_OxRdtase_N"/>
</dbReference>
<dbReference type="Pfam" id="PF00732">
    <property type="entry name" value="GMC_oxred_N"/>
    <property type="match status" value="1"/>
</dbReference>
<dbReference type="Gene3D" id="3.50.50.60">
    <property type="entry name" value="FAD/NAD(P)-binding domain"/>
    <property type="match status" value="1"/>
</dbReference>
<name>A0A8T9BEP8_9HELO</name>
<dbReference type="EMBL" id="QGMF01000191">
    <property type="protein sequence ID" value="TVY18175.1"/>
    <property type="molecule type" value="Genomic_DNA"/>
</dbReference>
<comment type="similarity">
    <text evidence="1">Belongs to the GMC oxidoreductase family.</text>
</comment>
<comment type="cofactor">
    <cofactor evidence="2">
        <name>FAD</name>
        <dbReference type="ChEBI" id="CHEBI:57692"/>
    </cofactor>
</comment>
<dbReference type="SUPFAM" id="SSF51905">
    <property type="entry name" value="FAD/NAD(P)-binding domain"/>
    <property type="match status" value="1"/>
</dbReference>
<feature type="non-terminal residue" evidence="4">
    <location>
        <position position="1"/>
    </location>
</feature>
<evidence type="ECO:0000259" key="3">
    <source>
        <dbReference type="PROSITE" id="PS00624"/>
    </source>
</evidence>
<feature type="domain" description="Glucose-methanol-choline oxidoreductase N-terminal" evidence="3">
    <location>
        <begin position="250"/>
        <end position="264"/>
    </location>
</feature>
<dbReference type="PIRSF" id="PIRSF000137">
    <property type="entry name" value="Alcohol_oxidase"/>
    <property type="match status" value="1"/>
</dbReference>
<dbReference type="PANTHER" id="PTHR11552">
    <property type="entry name" value="GLUCOSE-METHANOL-CHOLINE GMC OXIDOREDUCTASE"/>
    <property type="match status" value="1"/>
</dbReference>
<gene>
    <name evidence="4" type="primary">betA_5</name>
    <name evidence="4" type="ORF">LARI1_G003767</name>
</gene>